<protein>
    <submittedName>
        <fullName evidence="2">Uncharacterized protein</fullName>
    </submittedName>
</protein>
<sequence length="220" mass="23614">MRQKKQAADAEDGAYFYREESVPPVKPGYNYGNPITGKPEGSMIAAWGVKDYVGDSISTEKGENQPLCDFCQEAAYKMGVLFEGADQARYLPPPAAGNAKKPADSPSNQKHERPGSPSGPAGTPPKKEDPKIPSSQGSPYGGTTLDKLTSSDEKKVKQWTQPKGQKESPKTPPPKKEDPKTPPPKKEGPKTPSSQDSPYKGTALDKLSASDEKKTGTCYS</sequence>
<evidence type="ECO:0000256" key="1">
    <source>
        <dbReference type="SAM" id="MobiDB-lite"/>
    </source>
</evidence>
<dbReference type="EMBL" id="CABFNS010000919">
    <property type="protein sequence ID" value="VUC35742.1"/>
    <property type="molecule type" value="Genomic_DNA"/>
</dbReference>
<comment type="caution">
    <text evidence="2">The sequence shown here is derived from an EMBL/GenBank/DDBJ whole genome shotgun (WGS) entry which is preliminary data.</text>
</comment>
<evidence type="ECO:0000313" key="3">
    <source>
        <dbReference type="Proteomes" id="UP000766486"/>
    </source>
</evidence>
<reference evidence="2 3" key="1">
    <citation type="submission" date="2019-06" db="EMBL/GenBank/DDBJ databases">
        <authorList>
            <person name="Broberg M."/>
        </authorList>
    </citation>
    <scope>NUCLEOTIDE SEQUENCE [LARGE SCALE GENOMIC DNA]</scope>
</reference>
<organism evidence="2 3">
    <name type="scientific">Bionectria ochroleuca</name>
    <name type="common">Gliocladium roseum</name>
    <dbReference type="NCBI Taxonomy" id="29856"/>
    <lineage>
        <taxon>Eukaryota</taxon>
        <taxon>Fungi</taxon>
        <taxon>Dikarya</taxon>
        <taxon>Ascomycota</taxon>
        <taxon>Pezizomycotina</taxon>
        <taxon>Sordariomycetes</taxon>
        <taxon>Hypocreomycetidae</taxon>
        <taxon>Hypocreales</taxon>
        <taxon>Bionectriaceae</taxon>
        <taxon>Clonostachys</taxon>
    </lineage>
</organism>
<evidence type="ECO:0000313" key="2">
    <source>
        <dbReference type="EMBL" id="VUC35742.1"/>
    </source>
</evidence>
<feature type="region of interest" description="Disordered" evidence="1">
    <location>
        <begin position="89"/>
        <end position="220"/>
    </location>
</feature>
<feature type="compositionally biased region" description="Basic and acidic residues" evidence="1">
    <location>
        <begin position="208"/>
        <end position="220"/>
    </location>
</feature>
<gene>
    <name evidence="2" type="ORF">CLO192961_LOCUS426828</name>
</gene>
<keyword evidence="3" id="KW-1185">Reference proteome</keyword>
<name>A0ABY6UWD9_BIOOC</name>
<accession>A0ABY6UWD9</accession>
<dbReference type="Proteomes" id="UP000766486">
    <property type="component" value="Unassembled WGS sequence"/>
</dbReference>
<feature type="compositionally biased region" description="Basic and acidic residues" evidence="1">
    <location>
        <begin position="164"/>
        <end position="189"/>
    </location>
</feature>
<proteinExistence type="predicted"/>